<feature type="transmembrane region" description="Helical" evidence="8">
    <location>
        <begin position="360"/>
        <end position="379"/>
    </location>
</feature>
<comment type="similarity">
    <text evidence="3 8">Belongs to the CTL (choline transporter-like) family.</text>
</comment>
<evidence type="ECO:0000256" key="9">
    <source>
        <dbReference type="SAM" id="MobiDB-lite"/>
    </source>
</evidence>
<gene>
    <name evidence="10" type="ORF">BABINDRAFT_179238</name>
</gene>
<dbReference type="InterPro" id="IPR007603">
    <property type="entry name" value="Choline_transptr-like"/>
</dbReference>
<dbReference type="STRING" id="984486.A0A1E3QV34"/>
<organism evidence="10 11">
    <name type="scientific">Babjeviella inositovora NRRL Y-12698</name>
    <dbReference type="NCBI Taxonomy" id="984486"/>
    <lineage>
        <taxon>Eukaryota</taxon>
        <taxon>Fungi</taxon>
        <taxon>Dikarya</taxon>
        <taxon>Ascomycota</taxon>
        <taxon>Saccharomycotina</taxon>
        <taxon>Pichiomycetes</taxon>
        <taxon>Serinales incertae sedis</taxon>
        <taxon>Babjeviella</taxon>
    </lineage>
</organism>
<evidence type="ECO:0000256" key="6">
    <source>
        <dbReference type="ARBA" id="ARBA00022989"/>
    </source>
</evidence>
<feature type="transmembrane region" description="Helical" evidence="8">
    <location>
        <begin position="71"/>
        <end position="93"/>
    </location>
</feature>
<feature type="compositionally biased region" description="Low complexity" evidence="9">
    <location>
        <begin position="24"/>
        <end position="41"/>
    </location>
</feature>
<dbReference type="GO" id="GO:0022857">
    <property type="term" value="F:transmembrane transporter activity"/>
    <property type="evidence" value="ECO:0007669"/>
    <property type="project" value="UniProtKB-UniRule"/>
</dbReference>
<dbReference type="EMBL" id="KV454427">
    <property type="protein sequence ID" value="ODQ81533.1"/>
    <property type="molecule type" value="Genomic_DNA"/>
</dbReference>
<feature type="transmembrane region" description="Helical" evidence="8">
    <location>
        <begin position="216"/>
        <end position="239"/>
    </location>
</feature>
<dbReference type="Pfam" id="PF04515">
    <property type="entry name" value="Choline_transpo"/>
    <property type="match status" value="1"/>
</dbReference>
<dbReference type="PANTHER" id="PTHR12385">
    <property type="entry name" value="CHOLINE TRANSPORTER-LIKE (SLC FAMILY 44)"/>
    <property type="match status" value="1"/>
</dbReference>
<evidence type="ECO:0000256" key="1">
    <source>
        <dbReference type="ARBA" id="ARBA00002957"/>
    </source>
</evidence>
<feature type="region of interest" description="Disordered" evidence="9">
    <location>
        <begin position="1"/>
        <end position="43"/>
    </location>
</feature>
<dbReference type="GO" id="GO:0005886">
    <property type="term" value="C:plasma membrane"/>
    <property type="evidence" value="ECO:0007669"/>
    <property type="project" value="UniProtKB-SubCell"/>
</dbReference>
<comment type="function">
    <text evidence="1 8">Probably involved in transport through the plasma membrane.</text>
</comment>
<evidence type="ECO:0000256" key="5">
    <source>
        <dbReference type="ARBA" id="ARBA00022692"/>
    </source>
</evidence>
<keyword evidence="5 8" id="KW-0812">Transmembrane</keyword>
<sequence>MREKQIYARPPEYPETWGDDGQFSQNQNWGNQANANYNNSRYNDEGKPNPNAQVFDEAFEVPKQKFNDIPFAALFLATVVGFIVVSVISIKAYKSTFNFQGTSIYNSGNTFSVNTHTVILFGFAIVIALVLSVAILMLARFHAKSFIKFSMIFNFIFGLGTAIYYLAMRYWSAGIPALVFTIITGISYWTMRKRIPFSATVLEIVIDVMKGRPSTLVVSILGAVVTAAFSCLFTISVVATYAKYDTNSNNPNCTSGGCSSGKLVGLIIFLFFAGYYITEVMRNVIHVTISGVYGTWYYLSKSDQGEPKLAAWGAFKRAVTYSFGSICLGSLIVTIIQMLRQFCQFLSSPQNAMIGGQDGIGAAVMVVMEILVGFVEWAARFFNQYAFSYIALYGESYVQSAKNTWKLIKHNGMSALVNDCLIGSALLFYCLFVGYAAALFSYLFLRLTQPEYNSTGGFYAPIVAFTFVIAMQITHVATTVVKSGTSTFFTALSRDPEVLQACYPQSYNEIFQNYPDVVKKLNPVGV</sequence>
<feature type="transmembrane region" description="Helical" evidence="8">
    <location>
        <begin position="146"/>
        <end position="167"/>
    </location>
</feature>
<keyword evidence="11" id="KW-1185">Reference proteome</keyword>
<feature type="transmembrane region" description="Helical" evidence="8">
    <location>
        <begin position="457"/>
        <end position="477"/>
    </location>
</feature>
<dbReference type="PANTHER" id="PTHR12385:SF4">
    <property type="entry name" value="PROTEIN PNS1"/>
    <property type="match status" value="1"/>
</dbReference>
<feature type="transmembrane region" description="Helical" evidence="8">
    <location>
        <begin position="113"/>
        <end position="139"/>
    </location>
</feature>
<name>A0A1E3QV34_9ASCO</name>
<evidence type="ECO:0000313" key="10">
    <source>
        <dbReference type="EMBL" id="ODQ81533.1"/>
    </source>
</evidence>
<evidence type="ECO:0000256" key="8">
    <source>
        <dbReference type="RuleBase" id="RU368066"/>
    </source>
</evidence>
<dbReference type="Proteomes" id="UP000094336">
    <property type="component" value="Unassembled WGS sequence"/>
</dbReference>
<evidence type="ECO:0000256" key="7">
    <source>
        <dbReference type="ARBA" id="ARBA00023136"/>
    </source>
</evidence>
<feature type="transmembrane region" description="Helical" evidence="8">
    <location>
        <begin position="319"/>
        <end position="339"/>
    </location>
</feature>
<keyword evidence="6 8" id="KW-1133">Transmembrane helix</keyword>
<evidence type="ECO:0000256" key="3">
    <source>
        <dbReference type="ARBA" id="ARBA00007168"/>
    </source>
</evidence>
<dbReference type="AlphaFoldDB" id="A0A1E3QV34"/>
<reference evidence="11" key="1">
    <citation type="submission" date="2016-05" db="EMBL/GenBank/DDBJ databases">
        <title>Comparative genomics of biotechnologically important yeasts.</title>
        <authorList>
            <consortium name="DOE Joint Genome Institute"/>
            <person name="Riley R."/>
            <person name="Haridas S."/>
            <person name="Wolfe K.H."/>
            <person name="Lopes M.R."/>
            <person name="Hittinger C.T."/>
            <person name="Goker M."/>
            <person name="Salamov A."/>
            <person name="Wisecaver J."/>
            <person name="Long T.M."/>
            <person name="Aerts A.L."/>
            <person name="Barry K."/>
            <person name="Choi C."/>
            <person name="Clum A."/>
            <person name="Coughlan A.Y."/>
            <person name="Deshpande S."/>
            <person name="Douglass A.P."/>
            <person name="Hanson S.J."/>
            <person name="Klenk H.-P."/>
            <person name="Labutti K."/>
            <person name="Lapidus A."/>
            <person name="Lindquist E."/>
            <person name="Lipzen A."/>
            <person name="Meier-Kolthoff J.P."/>
            <person name="Ohm R.A."/>
            <person name="Otillar R.P."/>
            <person name="Pangilinan J."/>
            <person name="Peng Y."/>
            <person name="Rokas A."/>
            <person name="Rosa C.A."/>
            <person name="Scheuner C."/>
            <person name="Sibirny A.A."/>
            <person name="Slot J.C."/>
            <person name="Stielow J.B."/>
            <person name="Sun H."/>
            <person name="Kurtzman C.P."/>
            <person name="Blackwell M."/>
            <person name="Grigoriev I.V."/>
            <person name="Jeffries T.W."/>
        </authorList>
    </citation>
    <scope>NUCLEOTIDE SEQUENCE [LARGE SCALE GENOMIC DNA]</scope>
    <source>
        <strain evidence="11">NRRL Y-12698</strain>
    </source>
</reference>
<evidence type="ECO:0000256" key="4">
    <source>
        <dbReference type="ARBA" id="ARBA00015388"/>
    </source>
</evidence>
<protein>
    <recommendedName>
        <fullName evidence="4 8">Protein PNS1</fullName>
    </recommendedName>
</protein>
<dbReference type="GeneID" id="30148938"/>
<feature type="transmembrane region" description="Helical" evidence="8">
    <location>
        <begin position="259"/>
        <end position="277"/>
    </location>
</feature>
<evidence type="ECO:0000256" key="2">
    <source>
        <dbReference type="ARBA" id="ARBA00004651"/>
    </source>
</evidence>
<feature type="transmembrane region" description="Helical" evidence="8">
    <location>
        <begin position="421"/>
        <end position="445"/>
    </location>
</feature>
<comment type="subcellular location">
    <subcellularLocation>
        <location evidence="2 8">Cell membrane</location>
        <topology evidence="2 8">Multi-pass membrane protein</topology>
    </subcellularLocation>
</comment>
<proteinExistence type="inferred from homology"/>
<dbReference type="RefSeq" id="XP_018986861.1">
    <property type="nucleotide sequence ID" value="XM_019131085.1"/>
</dbReference>
<accession>A0A1E3QV34</accession>
<dbReference type="OrthoDB" id="44736at2759"/>
<keyword evidence="7 8" id="KW-0472">Membrane</keyword>
<evidence type="ECO:0000313" key="11">
    <source>
        <dbReference type="Proteomes" id="UP000094336"/>
    </source>
</evidence>
<feature type="transmembrane region" description="Helical" evidence="8">
    <location>
        <begin position="173"/>
        <end position="191"/>
    </location>
</feature>